<dbReference type="PANTHER" id="PTHR12935">
    <property type="entry name" value="GAMMA-GLUTAMYLCYCLOTRANSFERASE"/>
    <property type="match status" value="1"/>
</dbReference>
<keyword evidence="2" id="KW-0456">Lyase</keyword>
<keyword evidence="5" id="KW-0472">Membrane</keyword>
<dbReference type="InterPro" id="IPR013024">
    <property type="entry name" value="GGCT-like"/>
</dbReference>
<sequence>MGAFKNDSRCDKFQCQYNFLWHVKMTTQQEDVYYFSFGANMSPDAFGPKAKGRYNQRNCFPKEAFPAKLSGWKLVFNLRGVPGVEPGFGNIVPDKDSCVHGVCYLLKQEDFLRLRQSEFTYDVKLLEVEEYNQRKVTANVFIVTDKKHLEPCPKCAIPSKRYRDLLVSGAKHWNLDRRYIEFLESVPYPKPSIFSKALSLFLFWFLFYFLSFVGIPLKVRGRLFRSFATWLWKVVDWKRSWFHPHSY</sequence>
<dbReference type="SUPFAM" id="SSF110857">
    <property type="entry name" value="Gamma-glutamyl cyclotransferase-like"/>
    <property type="match status" value="1"/>
</dbReference>
<evidence type="ECO:0000256" key="5">
    <source>
        <dbReference type="SAM" id="Phobius"/>
    </source>
</evidence>
<reference evidence="7" key="1">
    <citation type="journal article" date="2013" name="Science">
        <title>Gene transfer from bacteria and archaea facilitated evolution of an extremophilic eukaryote.</title>
        <authorList>
            <person name="Schonknecht G."/>
            <person name="Chen W.H."/>
            <person name="Ternes C.M."/>
            <person name="Barbier G.G."/>
            <person name="Shrestha R.P."/>
            <person name="Stanke M."/>
            <person name="Brautigam A."/>
            <person name="Baker B.J."/>
            <person name="Banfield J.F."/>
            <person name="Garavito R.M."/>
            <person name="Carr K."/>
            <person name="Wilkerson C."/>
            <person name="Rensing S.A."/>
            <person name="Gagneul D."/>
            <person name="Dickenson N.E."/>
            <person name="Oesterhelt C."/>
            <person name="Lercher M.J."/>
            <person name="Weber A.P."/>
        </authorList>
    </citation>
    <scope>NUCLEOTIDE SEQUENCE [LARGE SCALE GENOMIC DNA]</scope>
    <source>
        <strain evidence="7">074W</strain>
    </source>
</reference>
<dbReference type="OrthoDB" id="2017317at2759"/>
<keyword evidence="5" id="KW-0812">Transmembrane</keyword>
<dbReference type="Pfam" id="PF13772">
    <property type="entry name" value="AIG2_2"/>
    <property type="match status" value="1"/>
</dbReference>
<dbReference type="KEGG" id="gsl:Gasu_39040"/>
<dbReference type="CDD" id="cd06661">
    <property type="entry name" value="GGCT_like"/>
    <property type="match status" value="1"/>
</dbReference>
<name>M2XFB7_GALSU</name>
<dbReference type="OMA" id="HDTIWAG"/>
<dbReference type="PANTHER" id="PTHR12935:SF0">
    <property type="entry name" value="GAMMA-GLUTAMYLCYCLOTRANSFERASE"/>
    <property type="match status" value="1"/>
</dbReference>
<evidence type="ECO:0000256" key="1">
    <source>
        <dbReference type="ARBA" id="ARBA00012346"/>
    </source>
</evidence>
<dbReference type="InterPro" id="IPR017939">
    <property type="entry name" value="G-Glutamylcylcotransferase"/>
</dbReference>
<dbReference type="AlphaFoldDB" id="M2XFB7"/>
<dbReference type="RefSeq" id="XP_005705217.1">
    <property type="nucleotide sequence ID" value="XM_005705160.1"/>
</dbReference>
<keyword evidence="5" id="KW-1133">Transmembrane helix</keyword>
<dbReference type="EMBL" id="KB454517">
    <property type="protein sequence ID" value="EME28697.1"/>
    <property type="molecule type" value="Genomic_DNA"/>
</dbReference>
<evidence type="ECO:0000313" key="6">
    <source>
        <dbReference type="EMBL" id="EME28697.1"/>
    </source>
</evidence>
<dbReference type="Gene3D" id="3.10.490.10">
    <property type="entry name" value="Gamma-glutamyl cyclotransferase-like"/>
    <property type="match status" value="1"/>
</dbReference>
<feature type="transmembrane region" description="Helical" evidence="5">
    <location>
        <begin position="197"/>
        <end position="217"/>
    </location>
</feature>
<dbReference type="Gramene" id="EME28697">
    <property type="protein sequence ID" value="EME28697"/>
    <property type="gene ID" value="Gasu_39040"/>
</dbReference>
<evidence type="ECO:0000256" key="4">
    <source>
        <dbReference type="PIRSR" id="PIRSR617939-2"/>
    </source>
</evidence>
<dbReference type="Proteomes" id="UP000030680">
    <property type="component" value="Unassembled WGS sequence"/>
</dbReference>
<dbReference type="GeneID" id="17087552"/>
<evidence type="ECO:0000256" key="2">
    <source>
        <dbReference type="ARBA" id="ARBA00023239"/>
    </source>
</evidence>
<protein>
    <recommendedName>
        <fullName evidence="1">gamma-glutamylcyclotransferase</fullName>
        <ecNumber evidence="1">4.3.2.9</ecNumber>
    </recommendedName>
</protein>
<accession>M2XFB7</accession>
<proteinExistence type="predicted"/>
<gene>
    <name evidence="6" type="ORF">Gasu_39040</name>
</gene>
<organism evidence="6 7">
    <name type="scientific">Galdieria sulphuraria</name>
    <name type="common">Red alga</name>
    <dbReference type="NCBI Taxonomy" id="130081"/>
    <lineage>
        <taxon>Eukaryota</taxon>
        <taxon>Rhodophyta</taxon>
        <taxon>Bangiophyceae</taxon>
        <taxon>Galdieriales</taxon>
        <taxon>Galdieriaceae</taxon>
        <taxon>Galdieria</taxon>
    </lineage>
</organism>
<evidence type="ECO:0000256" key="3">
    <source>
        <dbReference type="PIRSR" id="PIRSR617939-1"/>
    </source>
</evidence>
<feature type="active site" description="Proton acceptor" evidence="3">
    <location>
        <position position="118"/>
    </location>
</feature>
<dbReference type="GO" id="GO:0003839">
    <property type="term" value="F:gamma-glutamylcyclotransferase activity"/>
    <property type="evidence" value="ECO:0007669"/>
    <property type="project" value="UniProtKB-EC"/>
</dbReference>
<dbReference type="InterPro" id="IPR036568">
    <property type="entry name" value="GGCT-like_sf"/>
</dbReference>
<keyword evidence="7" id="KW-1185">Reference proteome</keyword>
<feature type="binding site" evidence="4">
    <location>
        <position position="162"/>
    </location>
    <ligand>
        <name>substrate</name>
    </ligand>
</feature>
<evidence type="ECO:0000313" key="7">
    <source>
        <dbReference type="Proteomes" id="UP000030680"/>
    </source>
</evidence>
<dbReference type="EC" id="4.3.2.9" evidence="1"/>